<sequence>MNENAFWQLIGDCTPSMPDPDAEQLAAAVTNRLAAGPLATVMGFAEQLSWALYRLDRKEYGHDLSSDSFLYARAAVVAAGRETYEAVLRDPQLFVPYVADLTWQRTCSTCQTRHTDASPVRSGIATPATPTSPTRTLLDGPAHSSCRFNRLEGTTA</sequence>
<evidence type="ECO:0000256" key="1">
    <source>
        <dbReference type="SAM" id="MobiDB-lite"/>
    </source>
</evidence>
<protein>
    <submittedName>
        <fullName evidence="3">DUF4240 domain-containing protein</fullName>
    </submittedName>
</protein>
<reference evidence="3 4" key="1">
    <citation type="submission" date="2024-06" db="EMBL/GenBank/DDBJ databases">
        <title>The Natural Products Discovery Center: Release of the First 8490 Sequenced Strains for Exploring Actinobacteria Biosynthetic Diversity.</title>
        <authorList>
            <person name="Kalkreuter E."/>
            <person name="Kautsar S.A."/>
            <person name="Yang D."/>
            <person name="Bader C.D."/>
            <person name="Teijaro C.N."/>
            <person name="Fluegel L."/>
            <person name="Davis C.M."/>
            <person name="Simpson J.R."/>
            <person name="Lauterbach L."/>
            <person name="Steele A.D."/>
            <person name="Gui C."/>
            <person name="Meng S."/>
            <person name="Li G."/>
            <person name="Viehrig K."/>
            <person name="Ye F."/>
            <person name="Su P."/>
            <person name="Kiefer A.F."/>
            <person name="Nichols A."/>
            <person name="Cepeda A.J."/>
            <person name="Yan W."/>
            <person name="Fan B."/>
            <person name="Jiang Y."/>
            <person name="Adhikari A."/>
            <person name="Zheng C.-J."/>
            <person name="Schuster L."/>
            <person name="Cowan T.M."/>
            <person name="Smanski M.J."/>
            <person name="Chevrette M.G."/>
            <person name="De Carvalho L.P.S."/>
            <person name="Shen B."/>
        </authorList>
    </citation>
    <scope>NUCLEOTIDE SEQUENCE [LARGE SCALE GENOMIC DNA]</scope>
    <source>
        <strain evidence="3 4">NPDC020594</strain>
    </source>
</reference>
<feature type="compositionally biased region" description="Low complexity" evidence="1">
    <location>
        <begin position="125"/>
        <end position="136"/>
    </location>
</feature>
<feature type="domain" description="DUF4240" evidence="2">
    <location>
        <begin position="1"/>
        <end position="98"/>
    </location>
</feature>
<keyword evidence="4" id="KW-1185">Reference proteome</keyword>
<organism evidence="3 4">
    <name type="scientific">Streptomyces flaveolus</name>
    <dbReference type="NCBI Taxonomy" id="67297"/>
    <lineage>
        <taxon>Bacteria</taxon>
        <taxon>Bacillati</taxon>
        <taxon>Actinomycetota</taxon>
        <taxon>Actinomycetes</taxon>
        <taxon>Kitasatosporales</taxon>
        <taxon>Streptomycetaceae</taxon>
        <taxon>Streptomyces</taxon>
    </lineage>
</organism>
<gene>
    <name evidence="3" type="ORF">AB0H04_36200</name>
</gene>
<dbReference type="RefSeq" id="WP_078877031.1">
    <property type="nucleotide sequence ID" value="NZ_JBEXDP010000010.1"/>
</dbReference>
<dbReference type="Pfam" id="PF14024">
    <property type="entry name" value="DUF4240"/>
    <property type="match status" value="1"/>
</dbReference>
<evidence type="ECO:0000313" key="4">
    <source>
        <dbReference type="Proteomes" id="UP001551011"/>
    </source>
</evidence>
<accession>A0ABV3AKE5</accession>
<feature type="region of interest" description="Disordered" evidence="1">
    <location>
        <begin position="114"/>
        <end position="141"/>
    </location>
</feature>
<dbReference type="EMBL" id="JBFAEG010000033">
    <property type="protein sequence ID" value="MEU5712227.1"/>
    <property type="molecule type" value="Genomic_DNA"/>
</dbReference>
<comment type="caution">
    <text evidence="3">The sequence shown here is derived from an EMBL/GenBank/DDBJ whole genome shotgun (WGS) entry which is preliminary data.</text>
</comment>
<proteinExistence type="predicted"/>
<name>A0ABV3AKE5_9ACTN</name>
<dbReference type="InterPro" id="IPR025334">
    <property type="entry name" value="DUF4240"/>
</dbReference>
<dbReference type="Proteomes" id="UP001551011">
    <property type="component" value="Unassembled WGS sequence"/>
</dbReference>
<evidence type="ECO:0000313" key="3">
    <source>
        <dbReference type="EMBL" id="MEU5712227.1"/>
    </source>
</evidence>
<evidence type="ECO:0000259" key="2">
    <source>
        <dbReference type="Pfam" id="PF14024"/>
    </source>
</evidence>